<dbReference type="GO" id="GO:0016799">
    <property type="term" value="F:hydrolase activity, hydrolyzing N-glycosyl compounds"/>
    <property type="evidence" value="ECO:0007669"/>
    <property type="project" value="UniProtKB-ARBA"/>
</dbReference>
<dbReference type="EMBL" id="JABMIG020000016">
    <property type="protein sequence ID" value="KAL3802963.1"/>
    <property type="molecule type" value="Genomic_DNA"/>
</dbReference>
<dbReference type="SUPFAM" id="SSF52540">
    <property type="entry name" value="P-loop containing nucleoside triphosphate hydrolases"/>
    <property type="match status" value="1"/>
</dbReference>
<evidence type="ECO:0000313" key="8">
    <source>
        <dbReference type="Proteomes" id="UP001516023"/>
    </source>
</evidence>
<feature type="compositionally biased region" description="Polar residues" evidence="5">
    <location>
        <begin position="17"/>
        <end position="35"/>
    </location>
</feature>
<keyword evidence="4" id="KW-0802">TPR repeat</keyword>
<accession>A0ABD3QS10</accession>
<sequence>MRAYHILYNTIQSYPTIPLTDRSTGTETMADTSDGTGHRAIPQSPLANGGATMANMNGKRLPRPKRIPSISQDDENDGDGEASHDDHNGSSRSLDTTSTTSTAVHCSDTQRSFAMSHRILPVDASYGDSGIRPPRTSRRSARFSRTANRLTKSLSTPIMRTETALDEICRPERRSNRERYNARGRLDYFPLLSERRSLSPGTRDSAPFRIRDRRRPSRLARAGSRSFSLRDAADDGSKSGGEEHSHSGGNEELYDKMLASIAARFTRRATLPENIKPMQDDHESDIMDPNAMRYLPKILRDIYAQRQRRRPSQIGEARLASIDLRLRLQRPEHLPQDQDIRGSILILDLSGFTALGERLRMELGPRDGAAEFASRVNHTLSTMVRQVYKYWGDVLMFAGDALICLFEERDDGEIIWDEMGERTLNNEEKARRRVRECCLSVLGKIATETDFTIHGGAAHGTIRCFFLGTPSKIPGRCAFVVSGHPLKQTGQLLNKAGKGEVYIDGEDDPISQKEGVAFITQHECEDEEEDFDMSLTNVVPRESARLMEQEASLESIGEFEVNSHARAYLRTLAARRCDAGSQNAMSMLLNELRPVAIVFVGLHDLDDIDPRDSSLLQLMNEAFKILSRITQACNGAVRDMLFDDKGCVFISVFGAHSHEVNPCFDATVSAMRMESALKDLKLNRFSLGVSFGECFCGEVGPPVRSDYVVMGPEVNMAARLMGKAPNRGTLVSKRIFTHSKKFIRFIKSEEIQVKGKDGFFHAYIPQTRIERQSLEIAEPQQPFVIMPSRQNAMDSLMSVKERAQNREPTIAFVSGGPFLGKSRLIDEVATQASNDGFRVLKSFRTSLDSFTSYFPLRQIVSEAMITCANLKADGESTLDSEAAAANYLVNGNIFNKTDRVNIGSIVPSVADAQLLSLLSGLNPKARTRSIADSLMKILTLLQPLIIILEGDGDIDPSSWSLLAELMQRARVECPQIILIVSSRDSPTITSAAANLRRNAIQIKLMPFEKHETELYLRVMLGIKSNEVAIDPRLLDVVHDRSNGCPLFIDCVVKWAVEKQMIEYVDCVDGSKKMSLKMIDERSDDVTAAIPRELSSILLAPFNHLPPPLWDALKIASCIGYSFDAELYNSLNQVLDFMPKIRELAEKHECFESNGSHFRWKQQAVYEAVKSLLMVNQRQKIHRMIVRAFKDNKVDLESEDMKRGDVHRLLGRHCALAEDWNGAFEQYMHAGDRAKATFNFNEASKMYEEAIDFQAKMSEPPPLRSRIIPSINLGTCLRELARYKEAEAVLTRCLNEAQSVNSGVTLDEQLYVRALTALAALYQAQSKYAAARKLYEKAVPIAQNIQESKSSLWLAENIAGYAETLRKSGDLPQAESHHREALEIRTRAVEEKSCTELELAVSYTQLGCTLAGMRQYKEAYEQHRLALKLRYRYLDFAHGLVSESLNYCAESLCALGRGGEGIPLALHAVDIRKNVFGESHPAYAHALSVLASCYHAVGRSFDARDCLEKCLEICEIAFQKNHANLIPNLMNYGNVLRATGDLAKAREVYERAIAIHQLNFKEGQQANQLEKCRSEVSDLTEKLEHSVTLSSPPEQPAHGGIITLAPADIESDGTPVIVFTDIGRDVDDELALVLISSLRRIHILNPIAVIATLTPQRDRAYLARGSMDAVGMADVPVGIGSSGGLSEDMEVEVYDAEYSRASPCIYESGMDLVYKALESVPFKSAQLLCMASLTDVATLIREREELFTSKVKEVILMGGVVSLESETLTPDSAYNNNCDLASARFVYKKCQELRVPTATLSRWAAYGCPIPPKLLDDLSRTDHMVSSNIRSVSKLGVDHLWNKVILHPSDPRREMLPSRCDISWFCRVFMGKKDIIREWTSSVWSHVTKLNMYDPLAVLLCVPAYRSSHFSWQTKVVNETPHIVVGTSELDTGIPNRLSLYNEYSSLFFSAFLESLHK</sequence>
<dbReference type="InterPro" id="IPR019734">
    <property type="entry name" value="TPR_rpt"/>
</dbReference>
<evidence type="ECO:0000313" key="7">
    <source>
        <dbReference type="EMBL" id="KAL3802963.1"/>
    </source>
</evidence>
<dbReference type="Pfam" id="PF13374">
    <property type="entry name" value="TPR_10"/>
    <property type="match status" value="1"/>
</dbReference>
<comment type="caution">
    <text evidence="7">The sequence shown here is derived from an EMBL/GenBank/DDBJ whole genome shotgun (WGS) entry which is preliminary data.</text>
</comment>
<feature type="region of interest" description="Disordered" evidence="5">
    <location>
        <begin position="124"/>
        <end position="158"/>
    </location>
</feature>
<comment type="similarity">
    <text evidence="1">Belongs to the IUNH family.</text>
</comment>
<proteinExistence type="inferred from homology"/>
<dbReference type="PROSITE" id="PS50005">
    <property type="entry name" value="TPR"/>
    <property type="match status" value="2"/>
</dbReference>
<evidence type="ECO:0000256" key="4">
    <source>
        <dbReference type="PROSITE-ProRule" id="PRU00339"/>
    </source>
</evidence>
<feature type="domain" description="Guanylate cyclase" evidence="6">
    <location>
        <begin position="586"/>
        <end position="721"/>
    </location>
</feature>
<keyword evidence="3" id="KW-0067">ATP-binding</keyword>
<dbReference type="SMART" id="SM00028">
    <property type="entry name" value="TPR"/>
    <property type="match status" value="6"/>
</dbReference>
<protein>
    <recommendedName>
        <fullName evidence="6">Guanylate cyclase domain-containing protein</fullName>
    </recommendedName>
</protein>
<organism evidence="7 8">
    <name type="scientific">Cyclotella cryptica</name>
    <dbReference type="NCBI Taxonomy" id="29204"/>
    <lineage>
        <taxon>Eukaryota</taxon>
        <taxon>Sar</taxon>
        <taxon>Stramenopiles</taxon>
        <taxon>Ochrophyta</taxon>
        <taxon>Bacillariophyta</taxon>
        <taxon>Coscinodiscophyceae</taxon>
        <taxon>Thalassiosirophycidae</taxon>
        <taxon>Stephanodiscales</taxon>
        <taxon>Stephanodiscaceae</taxon>
        <taxon>Cyclotella</taxon>
    </lineage>
</organism>
<dbReference type="PANTHER" id="PTHR16305">
    <property type="entry name" value="TESTICULAR SOLUBLE ADENYLYL CYCLASE"/>
    <property type="match status" value="1"/>
</dbReference>
<evidence type="ECO:0000259" key="6">
    <source>
        <dbReference type="PROSITE" id="PS50125"/>
    </source>
</evidence>
<dbReference type="Gene3D" id="1.25.40.10">
    <property type="entry name" value="Tetratricopeptide repeat domain"/>
    <property type="match status" value="2"/>
</dbReference>
<dbReference type="Gene3D" id="3.30.70.1230">
    <property type="entry name" value="Nucleotide cyclase"/>
    <property type="match status" value="2"/>
</dbReference>
<feature type="region of interest" description="Disordered" evidence="5">
    <location>
        <begin position="196"/>
        <end position="252"/>
    </location>
</feature>
<reference evidence="7 8" key="1">
    <citation type="journal article" date="2020" name="G3 (Bethesda)">
        <title>Improved Reference Genome for Cyclotella cryptica CCMP332, a Model for Cell Wall Morphogenesis, Salinity Adaptation, and Lipid Production in Diatoms (Bacillariophyta).</title>
        <authorList>
            <person name="Roberts W.R."/>
            <person name="Downey K.M."/>
            <person name="Ruck E.C."/>
            <person name="Traller J.C."/>
            <person name="Alverson A.J."/>
        </authorList>
    </citation>
    <scope>NUCLEOTIDE SEQUENCE [LARGE SCALE GENOMIC DNA]</scope>
    <source>
        <strain evidence="7 8">CCMP332</strain>
    </source>
</reference>
<dbReference type="Pfam" id="PF13424">
    <property type="entry name" value="TPR_12"/>
    <property type="match status" value="2"/>
</dbReference>
<feature type="compositionally biased region" description="Basic and acidic residues" evidence="5">
    <location>
        <begin position="231"/>
        <end position="246"/>
    </location>
</feature>
<evidence type="ECO:0000256" key="1">
    <source>
        <dbReference type="ARBA" id="ARBA00009176"/>
    </source>
</evidence>
<dbReference type="InterPro" id="IPR029787">
    <property type="entry name" value="Nucleotide_cyclase"/>
</dbReference>
<dbReference type="InterPro" id="IPR001910">
    <property type="entry name" value="Inosine/uridine_hydrolase_dom"/>
</dbReference>
<dbReference type="Gene3D" id="3.90.245.10">
    <property type="entry name" value="Ribonucleoside hydrolase-like"/>
    <property type="match status" value="1"/>
</dbReference>
<feature type="region of interest" description="Disordered" evidence="5">
    <location>
        <begin position="17"/>
        <end position="103"/>
    </location>
</feature>
<dbReference type="Pfam" id="PF01156">
    <property type="entry name" value="IU_nuc_hydro"/>
    <property type="match status" value="1"/>
</dbReference>
<dbReference type="InterPro" id="IPR036452">
    <property type="entry name" value="Ribo_hydro-like"/>
</dbReference>
<feature type="compositionally biased region" description="Low complexity" evidence="5">
    <location>
        <begin position="90"/>
        <end position="102"/>
    </location>
</feature>
<gene>
    <name evidence="7" type="ORF">HJC23_011586</name>
</gene>
<evidence type="ECO:0000256" key="5">
    <source>
        <dbReference type="SAM" id="MobiDB-lite"/>
    </source>
</evidence>
<dbReference type="Pfam" id="PF13191">
    <property type="entry name" value="AAA_16"/>
    <property type="match status" value="1"/>
</dbReference>
<feature type="repeat" description="TPR" evidence="4">
    <location>
        <begin position="1525"/>
        <end position="1558"/>
    </location>
</feature>
<feature type="repeat" description="TPR" evidence="4">
    <location>
        <begin position="1311"/>
        <end position="1344"/>
    </location>
</feature>
<evidence type="ECO:0000256" key="2">
    <source>
        <dbReference type="ARBA" id="ARBA00022741"/>
    </source>
</evidence>
<dbReference type="SUPFAM" id="SSF53590">
    <property type="entry name" value="Nucleoside hydrolase"/>
    <property type="match status" value="1"/>
</dbReference>
<dbReference type="PROSITE" id="PS50007">
    <property type="entry name" value="PIPLC_X_DOMAIN"/>
    <property type="match status" value="1"/>
</dbReference>
<dbReference type="InterPro" id="IPR041664">
    <property type="entry name" value="AAA_16"/>
</dbReference>
<keyword evidence="8" id="KW-1185">Reference proteome</keyword>
<dbReference type="GO" id="GO:0005524">
    <property type="term" value="F:ATP binding"/>
    <property type="evidence" value="ECO:0007669"/>
    <property type="project" value="UniProtKB-KW"/>
</dbReference>
<dbReference type="InterPro" id="IPR001054">
    <property type="entry name" value="A/G_cyclase"/>
</dbReference>
<dbReference type="PROSITE" id="PS50125">
    <property type="entry name" value="GUANYLATE_CYCLASE_2"/>
    <property type="match status" value="1"/>
</dbReference>
<dbReference type="Proteomes" id="UP001516023">
    <property type="component" value="Unassembled WGS sequence"/>
</dbReference>
<dbReference type="InterPro" id="IPR027417">
    <property type="entry name" value="P-loop_NTPase"/>
</dbReference>
<name>A0ABD3QS10_9STRA</name>
<dbReference type="SUPFAM" id="SSF48452">
    <property type="entry name" value="TPR-like"/>
    <property type="match status" value="2"/>
</dbReference>
<keyword evidence="2" id="KW-0547">Nucleotide-binding</keyword>
<evidence type="ECO:0000256" key="3">
    <source>
        <dbReference type="ARBA" id="ARBA00022840"/>
    </source>
</evidence>
<dbReference type="InterPro" id="IPR011990">
    <property type="entry name" value="TPR-like_helical_dom_sf"/>
</dbReference>
<dbReference type="CDD" id="cd07302">
    <property type="entry name" value="CHD"/>
    <property type="match status" value="1"/>
</dbReference>
<dbReference type="PANTHER" id="PTHR16305:SF28">
    <property type="entry name" value="GUANYLATE CYCLASE DOMAIN-CONTAINING PROTEIN"/>
    <property type="match status" value="1"/>
</dbReference>
<dbReference type="SUPFAM" id="SSF55073">
    <property type="entry name" value="Nucleotide cyclase"/>
    <property type="match status" value="2"/>
</dbReference>